<dbReference type="AlphaFoldDB" id="A0A9P9WGD2"/>
<accession>A0A9P9WGD2</accession>
<proteinExistence type="predicted"/>
<keyword evidence="2" id="KW-1185">Reference proteome</keyword>
<protein>
    <submittedName>
        <fullName evidence="1">Uncharacterized protein</fullName>
    </submittedName>
</protein>
<dbReference type="EMBL" id="JAFIMR010000028">
    <property type="protein sequence ID" value="KAI1861799.1"/>
    <property type="molecule type" value="Genomic_DNA"/>
</dbReference>
<evidence type="ECO:0000313" key="1">
    <source>
        <dbReference type="EMBL" id="KAI1861799.1"/>
    </source>
</evidence>
<organism evidence="1 2">
    <name type="scientific">Neoarthrinium moseri</name>
    <dbReference type="NCBI Taxonomy" id="1658444"/>
    <lineage>
        <taxon>Eukaryota</taxon>
        <taxon>Fungi</taxon>
        <taxon>Dikarya</taxon>
        <taxon>Ascomycota</taxon>
        <taxon>Pezizomycotina</taxon>
        <taxon>Sordariomycetes</taxon>
        <taxon>Xylariomycetidae</taxon>
        <taxon>Amphisphaeriales</taxon>
        <taxon>Apiosporaceae</taxon>
        <taxon>Neoarthrinium</taxon>
    </lineage>
</organism>
<dbReference type="Proteomes" id="UP000829685">
    <property type="component" value="Unassembled WGS sequence"/>
</dbReference>
<name>A0A9P9WGD2_9PEZI</name>
<gene>
    <name evidence="1" type="ORF">JX265_009302</name>
</gene>
<comment type="caution">
    <text evidence="1">The sequence shown here is derived from an EMBL/GenBank/DDBJ whole genome shotgun (WGS) entry which is preliminary data.</text>
</comment>
<sequence length="84" mass="9903">MPRRSSSHRSSSYVRPMTVDWQSPGRVASGGREYYYGGYNPNSFRPSDVVMDAMRLNQRQSDSARRVRPRDVTRWAENSSRFWR</sequence>
<evidence type="ECO:0000313" key="2">
    <source>
        <dbReference type="Proteomes" id="UP000829685"/>
    </source>
</evidence>
<reference evidence="1" key="1">
    <citation type="submission" date="2021-03" db="EMBL/GenBank/DDBJ databases">
        <title>Revisited historic fungal species revealed as producer of novel bioactive compounds through whole genome sequencing and comparative genomics.</title>
        <authorList>
            <person name="Vignolle G.A."/>
            <person name="Hochenegger N."/>
            <person name="Mach R.L."/>
            <person name="Mach-Aigner A.R."/>
            <person name="Javad Rahimi M."/>
            <person name="Salim K.A."/>
            <person name="Chan C.M."/>
            <person name="Lim L.B.L."/>
            <person name="Cai F."/>
            <person name="Druzhinina I.S."/>
            <person name="U'Ren J.M."/>
            <person name="Derntl C."/>
        </authorList>
    </citation>
    <scope>NUCLEOTIDE SEQUENCE</scope>
    <source>
        <strain evidence="1">TUCIM 5799</strain>
    </source>
</reference>